<evidence type="ECO:0000313" key="2">
    <source>
        <dbReference type="EMBL" id="GJJ41989.1"/>
    </source>
</evidence>
<name>A0ABD0BEN9_CORUL</name>
<keyword evidence="1" id="KW-0812">Transmembrane</keyword>
<feature type="transmembrane region" description="Helical" evidence="1">
    <location>
        <begin position="6"/>
        <end position="24"/>
    </location>
</feature>
<proteinExistence type="predicted"/>
<dbReference type="EMBL" id="BQFK01000001">
    <property type="protein sequence ID" value="GJJ41989.1"/>
    <property type="molecule type" value="Genomic_DNA"/>
</dbReference>
<feature type="transmembrane region" description="Helical" evidence="1">
    <location>
        <begin position="31"/>
        <end position="60"/>
    </location>
</feature>
<feature type="transmembrane region" description="Helical" evidence="1">
    <location>
        <begin position="80"/>
        <end position="101"/>
    </location>
</feature>
<accession>A0ABD0BEN9</accession>
<evidence type="ECO:0000256" key="1">
    <source>
        <dbReference type="SAM" id="Phobius"/>
    </source>
</evidence>
<dbReference type="Proteomes" id="UP001205910">
    <property type="component" value="Unassembled WGS sequence"/>
</dbReference>
<keyword evidence="1" id="KW-1133">Transmembrane helix</keyword>
<sequence length="138" mass="14905">MIVPVALVKGVAVSIVDVVHVVAVRNSYVTAFWAMLVIVVLVNMVLGGLALIPVALVLAVEVAVMDVINVVAVRNSYVTALRTVSVGVLCVGCTGHGELLFSNKRHPKLLAFQPRSVIFNKIYKLKITPISKIFNTFH</sequence>
<dbReference type="AlphaFoldDB" id="A0ABD0BEN9"/>
<comment type="caution">
    <text evidence="2">The sequence shown here is derived from an EMBL/GenBank/DDBJ whole genome shotgun (WGS) entry which is preliminary data.</text>
</comment>
<reference evidence="2 3" key="1">
    <citation type="submission" date="2021-11" db="EMBL/GenBank/DDBJ databases">
        <title>Whole genome sequences of diphtheriae toxin producing Corynebacterium ulcerans isolates from cats in Osaka, Japan.</title>
        <authorList>
            <person name="Umeda K."/>
            <person name="Hirai Y."/>
        </authorList>
    </citation>
    <scope>NUCLEOTIDE SEQUENCE [LARGE SCALE GENOMIC DNA]</scope>
    <source>
        <strain evidence="2 3">12109B-1</strain>
    </source>
</reference>
<organism evidence="2 3">
    <name type="scientific">Corynebacterium ulcerans</name>
    <dbReference type="NCBI Taxonomy" id="65058"/>
    <lineage>
        <taxon>Bacteria</taxon>
        <taxon>Bacillati</taxon>
        <taxon>Actinomycetota</taxon>
        <taxon>Actinomycetes</taxon>
        <taxon>Mycobacteriales</taxon>
        <taxon>Corynebacteriaceae</taxon>
        <taxon>Corynebacterium</taxon>
    </lineage>
</organism>
<gene>
    <name evidence="2" type="ORF">CULCOIPH005_01780</name>
</gene>
<protein>
    <submittedName>
        <fullName evidence="2">Uncharacterized protein</fullName>
    </submittedName>
</protein>
<evidence type="ECO:0000313" key="3">
    <source>
        <dbReference type="Proteomes" id="UP001205910"/>
    </source>
</evidence>
<keyword evidence="1" id="KW-0472">Membrane</keyword>